<dbReference type="PROSITE" id="PS50928">
    <property type="entry name" value="ABC_TM1"/>
    <property type="match status" value="1"/>
</dbReference>
<dbReference type="PANTHER" id="PTHR43744:SF12">
    <property type="entry name" value="ABC TRANSPORTER PERMEASE PROTEIN MG189-RELATED"/>
    <property type="match status" value="1"/>
</dbReference>
<evidence type="ECO:0000256" key="6">
    <source>
        <dbReference type="ARBA" id="ARBA00023136"/>
    </source>
</evidence>
<feature type="transmembrane region" description="Helical" evidence="7">
    <location>
        <begin position="111"/>
        <end position="135"/>
    </location>
</feature>
<proteinExistence type="inferred from homology"/>
<evidence type="ECO:0000256" key="7">
    <source>
        <dbReference type="RuleBase" id="RU363032"/>
    </source>
</evidence>
<keyword evidence="3" id="KW-1003">Cell membrane</keyword>
<keyword evidence="5 7" id="KW-1133">Transmembrane helix</keyword>
<feature type="transmembrane region" description="Helical" evidence="7">
    <location>
        <begin position="12"/>
        <end position="32"/>
    </location>
</feature>
<evidence type="ECO:0000259" key="8">
    <source>
        <dbReference type="PROSITE" id="PS50928"/>
    </source>
</evidence>
<keyword evidence="2 7" id="KW-0813">Transport</keyword>
<comment type="similarity">
    <text evidence="7">Belongs to the binding-protein-dependent transport system permease family.</text>
</comment>
<evidence type="ECO:0000256" key="4">
    <source>
        <dbReference type="ARBA" id="ARBA00022692"/>
    </source>
</evidence>
<feature type="transmembrane region" description="Helical" evidence="7">
    <location>
        <begin position="75"/>
        <end position="99"/>
    </location>
</feature>
<feature type="transmembrane region" description="Helical" evidence="7">
    <location>
        <begin position="244"/>
        <end position="265"/>
    </location>
</feature>
<comment type="caution">
    <text evidence="9">The sequence shown here is derived from an EMBL/GenBank/DDBJ whole genome shotgun (WGS) entry which is preliminary data.</text>
</comment>
<reference evidence="9 10" key="1">
    <citation type="submission" date="2012-02" db="EMBL/GenBank/DDBJ databases">
        <title>Whole genome shotgun sequence of Mobilicoccus pelagius NBRC 104925.</title>
        <authorList>
            <person name="Yoshida Y."/>
            <person name="Hosoyama A."/>
            <person name="Tsuchikane K."/>
            <person name="Katsumata H."/>
            <person name="Yamazaki S."/>
            <person name="Fujita N."/>
        </authorList>
    </citation>
    <scope>NUCLEOTIDE SEQUENCE [LARGE SCALE GENOMIC DNA]</scope>
    <source>
        <strain evidence="9 10">NBRC 104925</strain>
    </source>
</reference>
<gene>
    <name evidence="9" type="ORF">MOPEL_135_00600</name>
</gene>
<feature type="transmembrane region" description="Helical" evidence="7">
    <location>
        <begin position="147"/>
        <end position="165"/>
    </location>
</feature>
<dbReference type="PANTHER" id="PTHR43744">
    <property type="entry name" value="ABC TRANSPORTER PERMEASE PROTEIN MG189-RELATED-RELATED"/>
    <property type="match status" value="1"/>
</dbReference>
<dbReference type="STRING" id="1089455.MOPEL_135_00600"/>
<dbReference type="SUPFAM" id="SSF161098">
    <property type="entry name" value="MetI-like"/>
    <property type="match status" value="1"/>
</dbReference>
<dbReference type="Proteomes" id="UP000004367">
    <property type="component" value="Unassembled WGS sequence"/>
</dbReference>
<keyword evidence="10" id="KW-1185">Reference proteome</keyword>
<evidence type="ECO:0000313" key="9">
    <source>
        <dbReference type="EMBL" id="GAB49822.1"/>
    </source>
</evidence>
<dbReference type="CDD" id="cd06261">
    <property type="entry name" value="TM_PBP2"/>
    <property type="match status" value="1"/>
</dbReference>
<dbReference type="GO" id="GO:0055085">
    <property type="term" value="P:transmembrane transport"/>
    <property type="evidence" value="ECO:0007669"/>
    <property type="project" value="InterPro"/>
</dbReference>
<dbReference type="eggNOG" id="COG0395">
    <property type="taxonomic scope" value="Bacteria"/>
</dbReference>
<sequence length="281" mass="30404">MIVGGRRGRTGAALRYAVLVAGALAMLLPFYLLARNAFMTTAQITAPEWRWLPPAPTLDNLTGLFSDPMVPFARALLNSFFIAVTQTLGVLLLSGLAGYGLARIPYRWSRLVMVLVTATLLVPAAVTFVPSFVLVSTLGWVSTLRGLIVPGLFQALATFLFRQFFLGFPRELEEAAAIDGLTPWGTFWRIVVPNSLGITAAVGTITFIGTWNAFLWPLVVAQDQNAWTVQIALSTMLTAQSVDLGHLFMAGLVSVVPLLVVFVLLQRWIVEGVERSGIAGG</sequence>
<keyword evidence="6 7" id="KW-0472">Membrane</keyword>
<feature type="domain" description="ABC transmembrane type-1" evidence="8">
    <location>
        <begin position="76"/>
        <end position="265"/>
    </location>
</feature>
<accession>H5UVR4</accession>
<dbReference type="InterPro" id="IPR000515">
    <property type="entry name" value="MetI-like"/>
</dbReference>
<dbReference type="GO" id="GO:0005886">
    <property type="term" value="C:plasma membrane"/>
    <property type="evidence" value="ECO:0007669"/>
    <property type="project" value="UniProtKB-SubCell"/>
</dbReference>
<dbReference type="RefSeq" id="WP_009483665.1">
    <property type="nucleotide sequence ID" value="NZ_BAFE01000094.1"/>
</dbReference>
<dbReference type="InterPro" id="IPR035906">
    <property type="entry name" value="MetI-like_sf"/>
</dbReference>
<feature type="transmembrane region" description="Helical" evidence="7">
    <location>
        <begin position="186"/>
        <end position="208"/>
    </location>
</feature>
<dbReference type="Pfam" id="PF00528">
    <property type="entry name" value="BPD_transp_1"/>
    <property type="match status" value="1"/>
</dbReference>
<protein>
    <submittedName>
        <fullName evidence="9">Putative sugar ABC transporter permease protein</fullName>
    </submittedName>
</protein>
<keyword evidence="4 7" id="KW-0812">Transmembrane</keyword>
<dbReference type="Gene3D" id="1.10.3720.10">
    <property type="entry name" value="MetI-like"/>
    <property type="match status" value="1"/>
</dbReference>
<dbReference type="AlphaFoldDB" id="H5UVR4"/>
<evidence type="ECO:0000256" key="5">
    <source>
        <dbReference type="ARBA" id="ARBA00022989"/>
    </source>
</evidence>
<comment type="subcellular location">
    <subcellularLocation>
        <location evidence="1 7">Cell membrane</location>
        <topology evidence="1 7">Multi-pass membrane protein</topology>
    </subcellularLocation>
</comment>
<evidence type="ECO:0000256" key="3">
    <source>
        <dbReference type="ARBA" id="ARBA00022475"/>
    </source>
</evidence>
<dbReference type="OrthoDB" id="2063054at2"/>
<evidence type="ECO:0000256" key="1">
    <source>
        <dbReference type="ARBA" id="ARBA00004651"/>
    </source>
</evidence>
<evidence type="ECO:0000256" key="2">
    <source>
        <dbReference type="ARBA" id="ARBA00022448"/>
    </source>
</evidence>
<organism evidence="9 10">
    <name type="scientific">Mobilicoccus pelagius NBRC 104925</name>
    <dbReference type="NCBI Taxonomy" id="1089455"/>
    <lineage>
        <taxon>Bacteria</taxon>
        <taxon>Bacillati</taxon>
        <taxon>Actinomycetota</taxon>
        <taxon>Actinomycetes</taxon>
        <taxon>Micrococcales</taxon>
        <taxon>Dermatophilaceae</taxon>
        <taxon>Mobilicoccus</taxon>
    </lineage>
</organism>
<dbReference type="EMBL" id="BAFE01000094">
    <property type="protein sequence ID" value="GAB49822.1"/>
    <property type="molecule type" value="Genomic_DNA"/>
</dbReference>
<name>H5UVR4_9MICO</name>
<evidence type="ECO:0000313" key="10">
    <source>
        <dbReference type="Proteomes" id="UP000004367"/>
    </source>
</evidence>